<feature type="compositionally biased region" description="Pro residues" evidence="1">
    <location>
        <begin position="497"/>
        <end position="519"/>
    </location>
</feature>
<keyword evidence="2" id="KW-0472">Membrane</keyword>
<gene>
    <name evidence="3" type="ORF">Q9R08_10400</name>
</gene>
<feature type="transmembrane region" description="Helical" evidence="2">
    <location>
        <begin position="219"/>
        <end position="241"/>
    </location>
</feature>
<dbReference type="EMBL" id="JAVFWO010000003">
    <property type="protein sequence ID" value="MDQ7878384.1"/>
    <property type="molecule type" value="Genomic_DNA"/>
</dbReference>
<evidence type="ECO:0000313" key="4">
    <source>
        <dbReference type="Proteomes" id="UP001235133"/>
    </source>
</evidence>
<feature type="region of interest" description="Disordered" evidence="1">
    <location>
        <begin position="138"/>
        <end position="162"/>
    </location>
</feature>
<accession>A0ABU0Z3K8</accession>
<evidence type="ECO:0000256" key="1">
    <source>
        <dbReference type="SAM" id="MobiDB-lite"/>
    </source>
</evidence>
<dbReference type="Proteomes" id="UP001235133">
    <property type="component" value="Unassembled WGS sequence"/>
</dbReference>
<comment type="caution">
    <text evidence="3">The sequence shown here is derived from an EMBL/GenBank/DDBJ whole genome shotgun (WGS) entry which is preliminary data.</text>
</comment>
<name>A0ABU0Z3K8_9MICO</name>
<feature type="region of interest" description="Disordered" evidence="1">
    <location>
        <begin position="463"/>
        <end position="548"/>
    </location>
</feature>
<sequence length="548" mass="54402">MGLRGKTGAPQGGPPRPRDEHDDDLEAEREREAALAGLFGPLLVGERQQPTAVAAASARIMAHHGAAAASVPATAPTVAALLSVPPARVTVPAPAAAVPASPEAPIPRPTKPAPPIPSTVVAANLPAGSAAATAELAEAGDDSLATGGPAASAPGSGDSPRALAATVAEGAPTPVGHQVLPPRTAPLEVALLVEAQRPASPNTAETAPRTSRPARRSAAARWGLVAASVIVVGALVTTGTVTVQSAMARDRLAAAVAQLDEAAAGVVAAQADLDAAIVEDAALGADSDAAVAAAEPVLAQLAGISDDAALQEAQVAVDELIAAAGAAPVTRPDAGTRTTVDTADVEAVAAATHDADGVRADLVAAASDVRTASAALEARIEALRAAVLALGASLPASADRIAAENPLPAAELRDAVLTAAAAAAAARENADALAAMGSYAGAVAALRGEQDRIAAEQQRLHELEQQRAAQRPRSQQSPEQTSDPAPAPDQGSAPQTPSAPSPQPPPQPEPGPQPGPDPQPDPDPDPEPQPDPGPRDGWPWGPWPPWQG</sequence>
<keyword evidence="4" id="KW-1185">Reference proteome</keyword>
<feature type="region of interest" description="Disordered" evidence="1">
    <location>
        <begin position="195"/>
        <end position="215"/>
    </location>
</feature>
<feature type="region of interest" description="Disordered" evidence="1">
    <location>
        <begin position="1"/>
        <end position="31"/>
    </location>
</feature>
<feature type="compositionally biased region" description="Low complexity" evidence="1">
    <location>
        <begin position="466"/>
        <end position="478"/>
    </location>
</feature>
<organism evidence="3 4">
    <name type="scientific">Microbacterium psychrotolerans</name>
    <dbReference type="NCBI Taxonomy" id="3068321"/>
    <lineage>
        <taxon>Bacteria</taxon>
        <taxon>Bacillati</taxon>
        <taxon>Actinomycetota</taxon>
        <taxon>Actinomycetes</taxon>
        <taxon>Micrococcales</taxon>
        <taxon>Microbacteriaceae</taxon>
        <taxon>Microbacterium</taxon>
    </lineage>
</organism>
<dbReference type="RefSeq" id="WP_308867933.1">
    <property type="nucleotide sequence ID" value="NZ_JAVFWO010000003.1"/>
</dbReference>
<reference evidence="3 4" key="1">
    <citation type="submission" date="2023-08" db="EMBL/GenBank/DDBJ databases">
        <title>Microbacterium psychrotolerans sp. nov., a psychrotolerant bacterium isolated from soil in Heilongjiang Province, China.</title>
        <authorList>
            <person name="An P."/>
            <person name="Zhao D."/>
            <person name="Xiang H."/>
        </authorList>
    </citation>
    <scope>NUCLEOTIDE SEQUENCE [LARGE SCALE GENOMIC DNA]</scope>
    <source>
        <strain evidence="3 4">QXD-8</strain>
    </source>
</reference>
<feature type="compositionally biased region" description="Low complexity" evidence="1">
    <location>
        <begin position="147"/>
        <end position="160"/>
    </location>
</feature>
<keyword evidence="2" id="KW-1133">Transmembrane helix</keyword>
<evidence type="ECO:0000313" key="3">
    <source>
        <dbReference type="EMBL" id="MDQ7878384.1"/>
    </source>
</evidence>
<keyword evidence="2" id="KW-0812">Transmembrane</keyword>
<proteinExistence type="predicted"/>
<feature type="compositionally biased region" description="Low complexity" evidence="1">
    <location>
        <begin position="206"/>
        <end position="215"/>
    </location>
</feature>
<evidence type="ECO:0000256" key="2">
    <source>
        <dbReference type="SAM" id="Phobius"/>
    </source>
</evidence>
<protein>
    <submittedName>
        <fullName evidence="3">Uncharacterized protein</fullName>
    </submittedName>
</protein>